<feature type="compositionally biased region" description="Basic and acidic residues" evidence="1">
    <location>
        <begin position="388"/>
        <end position="401"/>
    </location>
</feature>
<dbReference type="EMBL" id="NMUH01008554">
    <property type="protein sequence ID" value="MQM18968.1"/>
    <property type="molecule type" value="Genomic_DNA"/>
</dbReference>
<reference evidence="2" key="1">
    <citation type="submission" date="2017-07" db="EMBL/GenBank/DDBJ databases">
        <title>Taro Niue Genome Assembly and Annotation.</title>
        <authorList>
            <person name="Atibalentja N."/>
            <person name="Keating K."/>
            <person name="Fields C.J."/>
        </authorList>
    </citation>
    <scope>NUCLEOTIDE SEQUENCE</scope>
    <source>
        <strain evidence="2">Niue_2</strain>
        <tissue evidence="2">Leaf</tissue>
    </source>
</reference>
<protein>
    <submittedName>
        <fullName evidence="2">Uncharacterized protein</fullName>
    </submittedName>
</protein>
<organism evidence="2 3">
    <name type="scientific">Colocasia esculenta</name>
    <name type="common">Wild taro</name>
    <name type="synonym">Arum esculentum</name>
    <dbReference type="NCBI Taxonomy" id="4460"/>
    <lineage>
        <taxon>Eukaryota</taxon>
        <taxon>Viridiplantae</taxon>
        <taxon>Streptophyta</taxon>
        <taxon>Embryophyta</taxon>
        <taxon>Tracheophyta</taxon>
        <taxon>Spermatophyta</taxon>
        <taxon>Magnoliopsida</taxon>
        <taxon>Liliopsida</taxon>
        <taxon>Araceae</taxon>
        <taxon>Aroideae</taxon>
        <taxon>Colocasieae</taxon>
        <taxon>Colocasia</taxon>
    </lineage>
</organism>
<accession>A0A843XH83</accession>
<evidence type="ECO:0000256" key="1">
    <source>
        <dbReference type="SAM" id="MobiDB-lite"/>
    </source>
</evidence>
<sequence length="401" mass="45418">MVSLYQQLPEEISEASTQMSYEHCILALTSNRESWKKVPQRGMRDSSRQPTPQMHVQGMILQPSPSTDTPVRHLAKPRVLSMRNTSNRRRQTPPLLYRGGSPSLEQLQTLIDELDKHEQPERHPVQLQEYVPWEELEMLKLEEAAEQEISQPREELLWGQVSTEHERKKRRPKRKKEKIVATLSCNTISSLPDITKHGEGEEINDNSNGAPPPLKVYNNQEAGGKIPSFVEFLALREQSESSHASQLAQERIGLDLSNPVNEVSNKACSNNKKEGSSRPLANIPRIPADDPARVAQSQKYQLEIEMLRKQIQEKEAYILASKEMEGLVEALQSDINPSRILPTVLQSMPARTGGISLTHPCQMTPEQLEVHSTIGQEFALEPQLGKSSTDEQLDKVDRDEW</sequence>
<evidence type="ECO:0000313" key="2">
    <source>
        <dbReference type="EMBL" id="MQM18968.1"/>
    </source>
</evidence>
<dbReference type="Proteomes" id="UP000652761">
    <property type="component" value="Unassembled WGS sequence"/>
</dbReference>
<feature type="region of interest" description="Disordered" evidence="1">
    <location>
        <begin position="265"/>
        <end position="287"/>
    </location>
</feature>
<evidence type="ECO:0000313" key="3">
    <source>
        <dbReference type="Proteomes" id="UP000652761"/>
    </source>
</evidence>
<keyword evidence="3" id="KW-1185">Reference proteome</keyword>
<dbReference type="AlphaFoldDB" id="A0A843XH83"/>
<proteinExistence type="predicted"/>
<feature type="region of interest" description="Disordered" evidence="1">
    <location>
        <begin position="379"/>
        <end position="401"/>
    </location>
</feature>
<comment type="caution">
    <text evidence="2">The sequence shown here is derived from an EMBL/GenBank/DDBJ whole genome shotgun (WGS) entry which is preliminary data.</text>
</comment>
<gene>
    <name evidence="2" type="ORF">Taro_051968</name>
</gene>
<name>A0A843XH83_COLES</name>
<feature type="region of interest" description="Disordered" evidence="1">
    <location>
        <begin position="191"/>
        <end position="212"/>
    </location>
</feature>